<evidence type="ECO:0000256" key="1">
    <source>
        <dbReference type="SAM" id="MobiDB-lite"/>
    </source>
</evidence>
<feature type="compositionally biased region" description="Low complexity" evidence="1">
    <location>
        <begin position="219"/>
        <end position="239"/>
    </location>
</feature>
<feature type="compositionally biased region" description="Polar residues" evidence="1">
    <location>
        <begin position="202"/>
        <end position="218"/>
    </location>
</feature>
<comment type="caution">
    <text evidence="2">The sequence shown here is derived from an EMBL/GenBank/DDBJ whole genome shotgun (WGS) entry which is preliminary data.</text>
</comment>
<evidence type="ECO:0000313" key="2">
    <source>
        <dbReference type="EMBL" id="KPM45463.1"/>
    </source>
</evidence>
<dbReference type="Proteomes" id="UP000050424">
    <property type="component" value="Unassembled WGS sequence"/>
</dbReference>
<dbReference type="AlphaFoldDB" id="A0A0P7BFP3"/>
<protein>
    <submittedName>
        <fullName evidence="2">Uncharacterized protein</fullName>
    </submittedName>
</protein>
<feature type="region of interest" description="Disordered" evidence="1">
    <location>
        <begin position="126"/>
        <end position="239"/>
    </location>
</feature>
<gene>
    <name evidence="2" type="ORF">AK830_g1074</name>
</gene>
<proteinExistence type="predicted"/>
<accession>A0A0P7BFP3</accession>
<dbReference type="EMBL" id="LKCW01000007">
    <property type="protein sequence ID" value="KPM45463.1"/>
    <property type="molecule type" value="Genomic_DNA"/>
</dbReference>
<name>A0A0P7BFP3_9HYPO</name>
<feature type="compositionally biased region" description="Acidic residues" evidence="1">
    <location>
        <begin position="131"/>
        <end position="199"/>
    </location>
</feature>
<organism evidence="2 3">
    <name type="scientific">Neonectria ditissima</name>
    <dbReference type="NCBI Taxonomy" id="78410"/>
    <lineage>
        <taxon>Eukaryota</taxon>
        <taxon>Fungi</taxon>
        <taxon>Dikarya</taxon>
        <taxon>Ascomycota</taxon>
        <taxon>Pezizomycotina</taxon>
        <taxon>Sordariomycetes</taxon>
        <taxon>Hypocreomycetidae</taxon>
        <taxon>Hypocreales</taxon>
        <taxon>Nectriaceae</taxon>
        <taxon>Neonectria</taxon>
    </lineage>
</organism>
<evidence type="ECO:0000313" key="3">
    <source>
        <dbReference type="Proteomes" id="UP000050424"/>
    </source>
</evidence>
<keyword evidence="3" id="KW-1185">Reference proteome</keyword>
<sequence length="264" mass="27410">MNTSLRRVVTVIGVSTAAAQLINTSRPITSTDEEAPQIALPFETVSSGTGAVAPAQGLLPPLHNAASHSETQGAILLTRTHGTTTLKEEEISSITSAASVVDDLVGGSSSSLTSVASISATAVITGGLGGNDDDDDDSDDDSDDDDSDDEDDDEDGDDEDEEENEDEEEEDEEEEEEEDNKEEDDEEEDDEEDKEEDKDDSSTTPAGNLPTTLASITLSPGDAAAQTSAAASDATPDASSIAYRQTPSVLLGVIILSTGVFLIG</sequence>
<reference evidence="2 3" key="1">
    <citation type="submission" date="2015-09" db="EMBL/GenBank/DDBJ databases">
        <title>Draft genome of a European isolate of the apple canker pathogen Neonectria ditissima.</title>
        <authorList>
            <person name="Gomez-Cortecero A."/>
            <person name="Harrison R.J."/>
            <person name="Armitage A.D."/>
        </authorList>
    </citation>
    <scope>NUCLEOTIDE SEQUENCE [LARGE SCALE GENOMIC DNA]</scope>
    <source>
        <strain evidence="2 3">R09/05</strain>
    </source>
</reference>